<accession>A0A9N9LL89</accession>
<protein>
    <submittedName>
        <fullName evidence="1">Uncharacterized protein</fullName>
    </submittedName>
</protein>
<organism evidence="1 2">
    <name type="scientific">Hymenoscyphus albidus</name>
    <dbReference type="NCBI Taxonomy" id="595503"/>
    <lineage>
        <taxon>Eukaryota</taxon>
        <taxon>Fungi</taxon>
        <taxon>Dikarya</taxon>
        <taxon>Ascomycota</taxon>
        <taxon>Pezizomycotina</taxon>
        <taxon>Leotiomycetes</taxon>
        <taxon>Helotiales</taxon>
        <taxon>Helotiaceae</taxon>
        <taxon>Hymenoscyphus</taxon>
    </lineage>
</organism>
<evidence type="ECO:0000313" key="2">
    <source>
        <dbReference type="Proteomes" id="UP000701801"/>
    </source>
</evidence>
<name>A0A9N9LL89_9HELO</name>
<proteinExistence type="predicted"/>
<sequence>MSYPQKLLINKRSSLHYLLSDIPPVLHSLQNPDFAVMSLELLSCKKYTKNGNKVIIKVSNRSCIFHSEQWLRDTICDKVGFRMYSKQTAVVVSVDIEQQKAGKTVKVDWQVGDLVKPKIS</sequence>
<gene>
    <name evidence="1" type="ORF">HYALB_00002877</name>
</gene>
<comment type="caution">
    <text evidence="1">The sequence shown here is derived from an EMBL/GenBank/DDBJ whole genome shotgun (WGS) entry which is preliminary data.</text>
</comment>
<dbReference type="AlphaFoldDB" id="A0A9N9LL89"/>
<keyword evidence="2" id="KW-1185">Reference proteome</keyword>
<dbReference type="Proteomes" id="UP000701801">
    <property type="component" value="Unassembled WGS sequence"/>
</dbReference>
<reference evidence="1" key="1">
    <citation type="submission" date="2021-07" db="EMBL/GenBank/DDBJ databases">
        <authorList>
            <person name="Durling M."/>
        </authorList>
    </citation>
    <scope>NUCLEOTIDE SEQUENCE</scope>
</reference>
<evidence type="ECO:0000313" key="1">
    <source>
        <dbReference type="EMBL" id="CAG8973551.1"/>
    </source>
</evidence>
<dbReference type="EMBL" id="CAJVRM010000072">
    <property type="protein sequence ID" value="CAG8973551.1"/>
    <property type="molecule type" value="Genomic_DNA"/>
</dbReference>